<comment type="caution">
    <text evidence="4">The sequence shown here is derived from an EMBL/GenBank/DDBJ whole genome shotgun (WGS) entry which is preliminary data.</text>
</comment>
<proteinExistence type="predicted"/>
<dbReference type="Proteomes" id="UP000326687">
    <property type="component" value="Unassembled WGS sequence"/>
</dbReference>
<dbReference type="SUPFAM" id="SSF52833">
    <property type="entry name" value="Thioredoxin-like"/>
    <property type="match status" value="1"/>
</dbReference>
<evidence type="ECO:0000313" key="5">
    <source>
        <dbReference type="Proteomes" id="UP000027219"/>
    </source>
</evidence>
<dbReference type="EMBL" id="VXDD01000003">
    <property type="protein sequence ID" value="KAB0300852.1"/>
    <property type="molecule type" value="Genomic_DNA"/>
</dbReference>
<dbReference type="RefSeq" id="WP_032552686.1">
    <property type="nucleotide sequence ID" value="NZ_BTGL01000013.1"/>
</dbReference>
<accession>A0A066UIT3</accession>
<dbReference type="STRING" id="212667.VFDL14_20790"/>
<dbReference type="InterPro" id="IPR004045">
    <property type="entry name" value="Glutathione_S-Trfase_N"/>
</dbReference>
<dbReference type="Pfam" id="PF13417">
    <property type="entry name" value="GST_N_3"/>
    <property type="match status" value="1"/>
</dbReference>
<sequence>MKFIRWFLGRIILLLNFVFTPRGVKRSAEDQSKVDEQAKSYALYQFEACPFCVKVRRAMKRQSVKIELRDAKNNDQHRAELEAGGGRVKVPCLRIEKDGKTEWMYESSDIVAYLEKNFA</sequence>
<organism evidence="4 5">
    <name type="scientific">Vibrio fortis</name>
    <dbReference type="NCBI Taxonomy" id="212667"/>
    <lineage>
        <taxon>Bacteria</taxon>
        <taxon>Pseudomonadati</taxon>
        <taxon>Pseudomonadota</taxon>
        <taxon>Gammaproteobacteria</taxon>
        <taxon>Vibrionales</taxon>
        <taxon>Vibrionaceae</taxon>
        <taxon>Vibrio</taxon>
    </lineage>
</organism>
<feature type="domain" description="GST N-terminal" evidence="1">
    <location>
        <begin position="39"/>
        <end position="119"/>
    </location>
</feature>
<evidence type="ECO:0000313" key="2">
    <source>
        <dbReference type="EMBL" id="KAB0289423.1"/>
    </source>
</evidence>
<reference evidence="3 6" key="2">
    <citation type="submission" date="2019-09" db="EMBL/GenBank/DDBJ databases">
        <title>Vibrio Fortis S7-72.</title>
        <authorList>
            <person name="Das S.K."/>
        </authorList>
    </citation>
    <scope>NUCLEOTIDE SEQUENCE [LARGE SCALE GENOMIC DNA]</scope>
    <source>
        <strain evidence="3 6">S7-72</strain>
    </source>
</reference>
<dbReference type="InterPro" id="IPR036249">
    <property type="entry name" value="Thioredoxin-like_sf"/>
</dbReference>
<dbReference type="EMBL" id="JFFR01000027">
    <property type="protein sequence ID" value="KDN27331.1"/>
    <property type="molecule type" value="Genomic_DNA"/>
</dbReference>
<keyword evidence="5" id="KW-1185">Reference proteome</keyword>
<evidence type="ECO:0000313" key="6">
    <source>
        <dbReference type="Proteomes" id="UP000326687"/>
    </source>
</evidence>
<name>A0A066UIT3_9VIBR</name>
<dbReference type="PROSITE" id="PS51354">
    <property type="entry name" value="GLUTAREDOXIN_2"/>
    <property type="match status" value="1"/>
</dbReference>
<evidence type="ECO:0000313" key="4">
    <source>
        <dbReference type="EMBL" id="KDN27331.1"/>
    </source>
</evidence>
<dbReference type="PANTHER" id="PTHR45288:SF2">
    <property type="entry name" value="THIOREDOXIN FAMILY PROTEIN"/>
    <property type="match status" value="1"/>
</dbReference>
<reference evidence="4 5" key="1">
    <citation type="submission" date="2014-02" db="EMBL/GenBank/DDBJ databases">
        <title>Vibrio fortis Dalian14 Genome Sequencing.</title>
        <authorList>
            <person name="Wang Y."/>
            <person name="Song L."/>
            <person name="Liu G."/>
            <person name="Ding J."/>
        </authorList>
    </citation>
    <scope>NUCLEOTIDE SEQUENCE [LARGE SCALE GENOMIC DNA]</scope>
    <source>
        <strain evidence="4 5">Dalian14</strain>
    </source>
</reference>
<dbReference type="PROSITE" id="PS50404">
    <property type="entry name" value="GST_NTER"/>
    <property type="match status" value="1"/>
</dbReference>
<evidence type="ECO:0000313" key="7">
    <source>
        <dbReference type="Proteomes" id="UP000326789"/>
    </source>
</evidence>
<dbReference type="AlphaFoldDB" id="A0A066UIT3"/>
<dbReference type="PANTHER" id="PTHR45288">
    <property type="entry name" value="THIOREDOXIN FAMILY PROTEIN"/>
    <property type="match status" value="1"/>
</dbReference>
<evidence type="ECO:0000313" key="3">
    <source>
        <dbReference type="EMBL" id="KAB0300852.1"/>
    </source>
</evidence>
<gene>
    <name evidence="2" type="ORF">F2P58_10185</name>
    <name evidence="3" type="ORF">F2Z80_17275</name>
    <name evidence="4" type="ORF">VFDL14_20790</name>
</gene>
<dbReference type="Proteomes" id="UP000027219">
    <property type="component" value="Unassembled WGS sequence"/>
</dbReference>
<evidence type="ECO:0000259" key="1">
    <source>
        <dbReference type="PROSITE" id="PS50404"/>
    </source>
</evidence>
<dbReference type="EMBL" id="VWSE01000004">
    <property type="protein sequence ID" value="KAB0289423.1"/>
    <property type="molecule type" value="Genomic_DNA"/>
</dbReference>
<dbReference type="OrthoDB" id="9793736at2"/>
<dbReference type="Proteomes" id="UP000326789">
    <property type="component" value="Unassembled WGS sequence"/>
</dbReference>
<dbReference type="Gene3D" id="3.40.30.10">
    <property type="entry name" value="Glutaredoxin"/>
    <property type="match status" value="1"/>
</dbReference>
<protein>
    <submittedName>
        <fullName evidence="4">Glutaredoxin</fullName>
    </submittedName>
</protein>
<reference evidence="2 7" key="3">
    <citation type="submission" date="2019-09" db="EMBL/GenBank/DDBJ databases">
        <title>Whole genome sequence of Vibrio fortis.</title>
        <authorList>
            <person name="Das S.K."/>
        </authorList>
    </citation>
    <scope>NUCLEOTIDE SEQUENCE [LARGE SCALE GENOMIC DNA]</scope>
    <source>
        <strain evidence="2 7">AN60</strain>
    </source>
</reference>